<evidence type="ECO:0000256" key="6">
    <source>
        <dbReference type="ARBA" id="ARBA00044504"/>
    </source>
</evidence>
<name>A0ABR0WGC6_REHGL</name>
<evidence type="ECO:0000256" key="1">
    <source>
        <dbReference type="ARBA" id="ARBA00004141"/>
    </source>
</evidence>
<feature type="transmembrane region" description="Helical" evidence="9">
    <location>
        <begin position="588"/>
        <end position="607"/>
    </location>
</feature>
<evidence type="ECO:0000256" key="2">
    <source>
        <dbReference type="ARBA" id="ARBA00005982"/>
    </source>
</evidence>
<proteinExistence type="inferred from homology"/>
<keyword evidence="5 9" id="KW-0472">Membrane</keyword>
<accession>A0ABR0WGC6</accession>
<keyword evidence="3 7" id="KW-0812">Transmembrane</keyword>
<comment type="similarity">
    <text evidence="6">Belongs to the major facilitator superfamily. Phosphate:H(+) symporter (TC 2.A.1.9) family.</text>
</comment>
<comment type="caution">
    <text evidence="10">The sequence shown here is derived from an EMBL/GenBank/DDBJ whole genome shotgun (WGS) entry which is preliminary data.</text>
</comment>
<feature type="transmembrane region" description="Helical" evidence="9">
    <location>
        <begin position="494"/>
        <end position="516"/>
    </location>
</feature>
<comment type="similarity">
    <text evidence="2 7">Belongs to the major facilitator superfamily. Proton-dependent oligopeptide transporter (POT/PTR) (TC 2.A.17) family.</text>
</comment>
<feature type="transmembrane region" description="Helical" evidence="9">
    <location>
        <begin position="664"/>
        <end position="683"/>
    </location>
</feature>
<reference evidence="10 11" key="1">
    <citation type="journal article" date="2021" name="Comput. Struct. Biotechnol. J.">
        <title>De novo genome assembly of the potent medicinal plant Rehmannia glutinosa using nanopore technology.</title>
        <authorList>
            <person name="Ma L."/>
            <person name="Dong C."/>
            <person name="Song C."/>
            <person name="Wang X."/>
            <person name="Zheng X."/>
            <person name="Niu Y."/>
            <person name="Chen S."/>
            <person name="Feng W."/>
        </authorList>
    </citation>
    <scope>NUCLEOTIDE SEQUENCE [LARGE SCALE GENOMIC DNA]</scope>
    <source>
        <strain evidence="10">DH-2019</strain>
    </source>
</reference>
<dbReference type="Pfam" id="PF00854">
    <property type="entry name" value="PTR2"/>
    <property type="match status" value="1"/>
</dbReference>
<feature type="transmembrane region" description="Helical" evidence="9">
    <location>
        <begin position="312"/>
        <end position="331"/>
    </location>
</feature>
<dbReference type="Proteomes" id="UP001318860">
    <property type="component" value="Unassembled WGS sequence"/>
</dbReference>
<dbReference type="Gene3D" id="1.20.1250.20">
    <property type="entry name" value="MFS general substrate transporter like domains"/>
    <property type="match status" value="1"/>
</dbReference>
<evidence type="ECO:0000256" key="7">
    <source>
        <dbReference type="RuleBase" id="RU003755"/>
    </source>
</evidence>
<evidence type="ECO:0000256" key="9">
    <source>
        <dbReference type="SAM" id="Phobius"/>
    </source>
</evidence>
<feature type="region of interest" description="Disordered" evidence="8">
    <location>
        <begin position="87"/>
        <end position="112"/>
    </location>
</feature>
<dbReference type="InterPro" id="IPR000109">
    <property type="entry name" value="POT_fam"/>
</dbReference>
<feature type="transmembrane region" description="Helical" evidence="9">
    <location>
        <begin position="619"/>
        <end position="644"/>
    </location>
</feature>
<comment type="subcellular location">
    <subcellularLocation>
        <location evidence="1 7">Membrane</location>
        <topology evidence="1 7">Multi-pass membrane protein</topology>
    </subcellularLocation>
</comment>
<evidence type="ECO:0000256" key="5">
    <source>
        <dbReference type="ARBA" id="ARBA00023136"/>
    </source>
</evidence>
<evidence type="ECO:0000256" key="8">
    <source>
        <dbReference type="SAM" id="MobiDB-lite"/>
    </source>
</evidence>
<dbReference type="EMBL" id="JABTTQ020000011">
    <property type="protein sequence ID" value="KAK6146646.1"/>
    <property type="molecule type" value="Genomic_DNA"/>
</dbReference>
<protein>
    <submittedName>
        <fullName evidence="10">Uncharacterized protein</fullName>
    </submittedName>
</protein>
<keyword evidence="7" id="KW-0813">Transport</keyword>
<feature type="transmembrane region" description="Helical" evidence="9">
    <location>
        <begin position="264"/>
        <end position="283"/>
    </location>
</feature>
<dbReference type="PANTHER" id="PTHR11654">
    <property type="entry name" value="OLIGOPEPTIDE TRANSPORTER-RELATED"/>
    <property type="match status" value="1"/>
</dbReference>
<evidence type="ECO:0000313" key="11">
    <source>
        <dbReference type="Proteomes" id="UP001318860"/>
    </source>
</evidence>
<evidence type="ECO:0000313" key="10">
    <source>
        <dbReference type="EMBL" id="KAK6146646.1"/>
    </source>
</evidence>
<dbReference type="InterPro" id="IPR036259">
    <property type="entry name" value="MFS_trans_sf"/>
</dbReference>
<organism evidence="10 11">
    <name type="scientific">Rehmannia glutinosa</name>
    <name type="common">Chinese foxglove</name>
    <dbReference type="NCBI Taxonomy" id="99300"/>
    <lineage>
        <taxon>Eukaryota</taxon>
        <taxon>Viridiplantae</taxon>
        <taxon>Streptophyta</taxon>
        <taxon>Embryophyta</taxon>
        <taxon>Tracheophyta</taxon>
        <taxon>Spermatophyta</taxon>
        <taxon>Magnoliopsida</taxon>
        <taxon>eudicotyledons</taxon>
        <taxon>Gunneridae</taxon>
        <taxon>Pentapetalae</taxon>
        <taxon>asterids</taxon>
        <taxon>lamiids</taxon>
        <taxon>Lamiales</taxon>
        <taxon>Orobanchaceae</taxon>
        <taxon>Rehmannieae</taxon>
        <taxon>Rehmannia</taxon>
    </lineage>
</organism>
<evidence type="ECO:0000256" key="4">
    <source>
        <dbReference type="ARBA" id="ARBA00022989"/>
    </source>
</evidence>
<feature type="transmembrane region" description="Helical" evidence="9">
    <location>
        <begin position="537"/>
        <end position="557"/>
    </location>
</feature>
<keyword evidence="4 9" id="KW-1133">Transmembrane helix</keyword>
<keyword evidence="11" id="KW-1185">Reference proteome</keyword>
<dbReference type="InterPro" id="IPR018456">
    <property type="entry name" value="PTR2_symporter_CS"/>
</dbReference>
<dbReference type="PROSITE" id="PS01023">
    <property type="entry name" value="PTR2_2"/>
    <property type="match status" value="1"/>
</dbReference>
<evidence type="ECO:0000256" key="3">
    <source>
        <dbReference type="ARBA" id="ARBA00022692"/>
    </source>
</evidence>
<feature type="transmembrane region" description="Helical" evidence="9">
    <location>
        <begin position="455"/>
        <end position="474"/>
    </location>
</feature>
<feature type="transmembrane region" description="Helical" evidence="9">
    <location>
        <begin position="337"/>
        <end position="356"/>
    </location>
</feature>
<dbReference type="SUPFAM" id="SSF103473">
    <property type="entry name" value="MFS general substrate transporter"/>
    <property type="match status" value="1"/>
</dbReference>
<gene>
    <name evidence="10" type="ORF">DH2020_020515</name>
</gene>
<sequence length="693" mass="76583">MELVYTEKSHISAYFSSSTLLDRLWISVRDVSASDPHSVDHLRRGFIEEMTSVRRLLGMPPPESFPQTSNPSQEHMIGHASHSRPLRIAPQTPHTYAASPSGYEEDTSPTRSGSVCVGNHIGRNFRYLQQILQKQTHKLNTHNKRVLMGTREEERLLLEDGLVEEGSNGLYTGDGSVDIKGNPVLKSNTGNWRACPFILGTECCERLAYYGIATNLVSYLTKKLHEGNVPAARNGMCTLTLSATIPYFMPPECVDSVCPSATPAQYAVFFFGLYLIALGTGGIKPCVSSFGADQFDDTDPVERVKKGSFFNWFYFSINIGALASSSLIVWIQDNAGWGLGFGIPALFMGIAIASFFSGTSLYRFQKPGGSPITRMCQVLVASCRKWNLAFPGDSSLLYETPDKSSAIEGSRKLLHTDELKCLDKAAIISDAESKTGDYSNPWKICTVTQVEELKILIRMFPIWATGIVFSAVYAQMSTMFVEQGMVMDTSIGSFSIPAASLSSFDVISVIFWVPVYDKFLVPIARKLTGKERGFSELQRMGIGLFLSVLCMSAAAIVEIRRLAIAEELGIVDQPIAVPLSIFWQIPQYFLLGAAEVFTFIGQLEFFYDQSPDAMRSLCSAFSLLTTSLGNYLSSFILTVVTSLTTRGGKSGWIPDNLNEGHLDYFFWLLAALSFLNMVIYVFCAKMYKSKKAS</sequence>